<dbReference type="Gene3D" id="3.30.420.10">
    <property type="entry name" value="Ribonuclease H-like superfamily/Ribonuclease H"/>
    <property type="match status" value="1"/>
</dbReference>
<name>A0A8X6UJJ9_NEPPI</name>
<dbReference type="EMBL" id="BMAW01126433">
    <property type="protein sequence ID" value="GFU16785.1"/>
    <property type="molecule type" value="Genomic_DNA"/>
</dbReference>
<organism evidence="1 2">
    <name type="scientific">Nephila pilipes</name>
    <name type="common">Giant wood spider</name>
    <name type="synonym">Nephila maculata</name>
    <dbReference type="NCBI Taxonomy" id="299642"/>
    <lineage>
        <taxon>Eukaryota</taxon>
        <taxon>Metazoa</taxon>
        <taxon>Ecdysozoa</taxon>
        <taxon>Arthropoda</taxon>
        <taxon>Chelicerata</taxon>
        <taxon>Arachnida</taxon>
        <taxon>Araneae</taxon>
        <taxon>Araneomorphae</taxon>
        <taxon>Entelegynae</taxon>
        <taxon>Araneoidea</taxon>
        <taxon>Nephilidae</taxon>
        <taxon>Nephila</taxon>
    </lineage>
</organism>
<evidence type="ECO:0000313" key="1">
    <source>
        <dbReference type="EMBL" id="GFU16785.1"/>
    </source>
</evidence>
<evidence type="ECO:0000313" key="2">
    <source>
        <dbReference type="Proteomes" id="UP000887013"/>
    </source>
</evidence>
<protein>
    <submittedName>
        <fullName evidence="1">Uncharacterized protein</fullName>
    </submittedName>
</protein>
<proteinExistence type="predicted"/>
<comment type="caution">
    <text evidence="1">The sequence shown here is derived from an EMBL/GenBank/DDBJ whole genome shotgun (WGS) entry which is preliminary data.</text>
</comment>
<sequence length="92" mass="10572">MISLSTAIHAYETNPKGKPQQYKQTHDKVILLCDNDQPVAKTVNTCLATIKWKVTYYSPYSPGIASFDYHLSHSMSHVLPKQRFHSYEDTKK</sequence>
<dbReference type="OrthoDB" id="6434373at2759"/>
<reference evidence="1" key="1">
    <citation type="submission" date="2020-08" db="EMBL/GenBank/DDBJ databases">
        <title>Multicomponent nature underlies the extraordinary mechanical properties of spider dragline silk.</title>
        <authorList>
            <person name="Kono N."/>
            <person name="Nakamura H."/>
            <person name="Mori M."/>
            <person name="Yoshida Y."/>
            <person name="Ohtoshi R."/>
            <person name="Malay A.D."/>
            <person name="Moran D.A.P."/>
            <person name="Tomita M."/>
            <person name="Numata K."/>
            <person name="Arakawa K."/>
        </authorList>
    </citation>
    <scope>NUCLEOTIDE SEQUENCE</scope>
</reference>
<dbReference type="Proteomes" id="UP000887013">
    <property type="component" value="Unassembled WGS sequence"/>
</dbReference>
<dbReference type="GO" id="GO:0003676">
    <property type="term" value="F:nucleic acid binding"/>
    <property type="evidence" value="ECO:0007669"/>
    <property type="project" value="InterPro"/>
</dbReference>
<gene>
    <name evidence="1" type="ORF">NPIL_675141</name>
</gene>
<dbReference type="AlphaFoldDB" id="A0A8X6UJJ9"/>
<accession>A0A8X6UJJ9</accession>
<dbReference type="InterPro" id="IPR036397">
    <property type="entry name" value="RNaseH_sf"/>
</dbReference>
<keyword evidence="2" id="KW-1185">Reference proteome</keyword>